<protein>
    <submittedName>
        <fullName evidence="4">ECF transporter S component</fullName>
    </submittedName>
</protein>
<keyword evidence="2 3" id="KW-1133">Transmembrane helix</keyword>
<feature type="transmembrane region" description="Helical" evidence="3">
    <location>
        <begin position="38"/>
        <end position="61"/>
    </location>
</feature>
<dbReference type="GO" id="GO:0016020">
    <property type="term" value="C:membrane"/>
    <property type="evidence" value="ECO:0007669"/>
    <property type="project" value="InterPro"/>
</dbReference>
<dbReference type="AlphaFoldDB" id="A0A9D1Y949"/>
<keyword evidence="1 3" id="KW-0812">Transmembrane</keyword>
<keyword evidence="3" id="KW-0472">Membrane</keyword>
<evidence type="ECO:0000313" key="5">
    <source>
        <dbReference type="Proteomes" id="UP000823868"/>
    </source>
</evidence>
<dbReference type="Pfam" id="PF07155">
    <property type="entry name" value="ECF-ribofla_trS"/>
    <property type="match status" value="1"/>
</dbReference>
<evidence type="ECO:0000313" key="4">
    <source>
        <dbReference type="EMBL" id="HIY21974.1"/>
    </source>
</evidence>
<feature type="transmembrane region" description="Helical" evidence="3">
    <location>
        <begin position="73"/>
        <end position="96"/>
    </location>
</feature>
<dbReference type="PANTHER" id="PTHR37815">
    <property type="entry name" value="UPF0397 PROTEIN BC_2624-RELATED"/>
    <property type="match status" value="1"/>
</dbReference>
<proteinExistence type="predicted"/>
<sequence>MPSRTLHTLVLAALMAALCTLLTLVIRIPSPMGGYLNLGDCAVLLSAWLLGPAAGAAAAGLGSALADLLGYPLYAPATLVIKALMAAAAGGIFHVLTRKNAHYTAAGLVSGAAAEAIMLGGYLLFEGWVLGMGAAAALNLPANLIQGALGIAAAQMTAALLRGSRAFSRLG</sequence>
<evidence type="ECO:0000256" key="2">
    <source>
        <dbReference type="ARBA" id="ARBA00022989"/>
    </source>
</evidence>
<evidence type="ECO:0000256" key="3">
    <source>
        <dbReference type="SAM" id="Phobius"/>
    </source>
</evidence>
<gene>
    <name evidence="4" type="ORF">H9841_08755</name>
</gene>
<reference evidence="4" key="1">
    <citation type="journal article" date="2021" name="PeerJ">
        <title>Extensive microbial diversity within the chicken gut microbiome revealed by metagenomics and culture.</title>
        <authorList>
            <person name="Gilroy R."/>
            <person name="Ravi A."/>
            <person name="Getino M."/>
            <person name="Pursley I."/>
            <person name="Horton D.L."/>
            <person name="Alikhan N.F."/>
            <person name="Baker D."/>
            <person name="Gharbi K."/>
            <person name="Hall N."/>
            <person name="Watson M."/>
            <person name="Adriaenssens E.M."/>
            <person name="Foster-Nyarko E."/>
            <person name="Jarju S."/>
            <person name="Secka A."/>
            <person name="Antonio M."/>
            <person name="Oren A."/>
            <person name="Chaudhuri R.R."/>
            <person name="La Ragione R."/>
            <person name="Hildebrand F."/>
            <person name="Pallen M.J."/>
        </authorList>
    </citation>
    <scope>NUCLEOTIDE SEQUENCE</scope>
    <source>
        <strain evidence="4">ChiBcec16_6824</strain>
    </source>
</reference>
<dbReference type="EMBL" id="DXDX01000160">
    <property type="protein sequence ID" value="HIY21974.1"/>
    <property type="molecule type" value="Genomic_DNA"/>
</dbReference>
<evidence type="ECO:0000256" key="1">
    <source>
        <dbReference type="ARBA" id="ARBA00022692"/>
    </source>
</evidence>
<dbReference type="Gene3D" id="1.10.1760.20">
    <property type="match status" value="1"/>
</dbReference>
<feature type="transmembrane region" description="Helical" evidence="3">
    <location>
        <begin position="6"/>
        <end position="26"/>
    </location>
</feature>
<dbReference type="InterPro" id="IPR009825">
    <property type="entry name" value="ECF_substrate-spec-like"/>
</dbReference>
<reference evidence="4" key="2">
    <citation type="submission" date="2021-04" db="EMBL/GenBank/DDBJ databases">
        <authorList>
            <person name="Gilroy R."/>
        </authorList>
    </citation>
    <scope>NUCLEOTIDE SEQUENCE</scope>
    <source>
        <strain evidence="4">ChiBcec16_6824</strain>
    </source>
</reference>
<accession>A0A9D1Y949</accession>
<dbReference type="Proteomes" id="UP000823868">
    <property type="component" value="Unassembled WGS sequence"/>
</dbReference>
<dbReference type="PANTHER" id="PTHR37815:SF3">
    <property type="entry name" value="UPF0397 PROTEIN SPR0429"/>
    <property type="match status" value="1"/>
</dbReference>
<comment type="caution">
    <text evidence="4">The sequence shown here is derived from an EMBL/GenBank/DDBJ whole genome shotgun (WGS) entry which is preliminary data.</text>
</comment>
<name>A0A9D1Y949_9FIRM</name>
<organism evidence="4 5">
    <name type="scientific">Candidatus Flavonifractor merdigallinarum</name>
    <dbReference type="NCBI Taxonomy" id="2838589"/>
    <lineage>
        <taxon>Bacteria</taxon>
        <taxon>Bacillati</taxon>
        <taxon>Bacillota</taxon>
        <taxon>Clostridia</taxon>
        <taxon>Eubacteriales</taxon>
        <taxon>Oscillospiraceae</taxon>
        <taxon>Flavonifractor</taxon>
    </lineage>
</organism>
<feature type="transmembrane region" description="Helical" evidence="3">
    <location>
        <begin position="103"/>
        <end position="124"/>
    </location>
</feature>